<dbReference type="RefSeq" id="WP_259628427.1">
    <property type="nucleotide sequence ID" value="NZ_JANYMP010000027.1"/>
</dbReference>
<dbReference type="AlphaFoldDB" id="A0A9X2VVJ1"/>
<protein>
    <submittedName>
        <fullName evidence="2">STAS domain-containing protein</fullName>
    </submittedName>
</protein>
<dbReference type="PROSITE" id="PS50801">
    <property type="entry name" value="STAS"/>
    <property type="match status" value="1"/>
</dbReference>
<dbReference type="InterPro" id="IPR036513">
    <property type="entry name" value="STAS_dom_sf"/>
</dbReference>
<reference evidence="2" key="1">
    <citation type="submission" date="2022-08" db="EMBL/GenBank/DDBJ databases">
        <authorList>
            <person name="Tistechok S."/>
            <person name="Samborskyy M."/>
            <person name="Roman I."/>
        </authorList>
    </citation>
    <scope>NUCLEOTIDE SEQUENCE</scope>
    <source>
        <strain evidence="2">DSM 103496</strain>
    </source>
</reference>
<evidence type="ECO:0000259" key="1">
    <source>
        <dbReference type="PROSITE" id="PS50801"/>
    </source>
</evidence>
<sequence>MVDGEDSPVLTVTTLASNQAVVLVVAGEVDLDTAPILHRALESAVVVNPPLVVVDLSAVRLLACAGLSVLTAAHHEVGGRTCLRVVADGRAARRPLLLTGMDKCLDVCRTRAQALTPLPGKQ</sequence>
<evidence type="ECO:0000313" key="2">
    <source>
        <dbReference type="EMBL" id="MCS7482962.1"/>
    </source>
</evidence>
<dbReference type="Proteomes" id="UP001141259">
    <property type="component" value="Unassembled WGS sequence"/>
</dbReference>
<dbReference type="InterPro" id="IPR058548">
    <property type="entry name" value="MlaB-like_STAS"/>
</dbReference>
<accession>A0A9X2VVJ1</accession>
<dbReference type="Pfam" id="PF13466">
    <property type="entry name" value="STAS_2"/>
    <property type="match status" value="1"/>
</dbReference>
<keyword evidence="3" id="KW-1185">Reference proteome</keyword>
<name>A0A9X2VVJ1_9PSEU</name>
<dbReference type="InterPro" id="IPR002645">
    <property type="entry name" value="STAS_dom"/>
</dbReference>
<gene>
    <name evidence="2" type="ORF">NZH93_39455</name>
</gene>
<proteinExistence type="predicted"/>
<dbReference type="CDD" id="cd07043">
    <property type="entry name" value="STAS_anti-anti-sigma_factors"/>
    <property type="match status" value="1"/>
</dbReference>
<dbReference type="PANTHER" id="PTHR33495:SF13">
    <property type="entry name" value="ANTI-SIGMA-F FACTOR ANTAGONIST RSFB"/>
    <property type="match status" value="1"/>
</dbReference>
<dbReference type="Gene3D" id="3.30.750.24">
    <property type="entry name" value="STAS domain"/>
    <property type="match status" value="1"/>
</dbReference>
<dbReference type="SUPFAM" id="SSF52091">
    <property type="entry name" value="SpoIIaa-like"/>
    <property type="match status" value="1"/>
</dbReference>
<feature type="domain" description="STAS" evidence="1">
    <location>
        <begin position="10"/>
        <end position="118"/>
    </location>
</feature>
<dbReference type="PANTHER" id="PTHR33495">
    <property type="entry name" value="ANTI-SIGMA FACTOR ANTAGONIST TM_1081-RELATED-RELATED"/>
    <property type="match status" value="1"/>
</dbReference>
<organism evidence="2 3">
    <name type="scientific">Umezawaea endophytica</name>
    <dbReference type="NCBI Taxonomy" id="1654476"/>
    <lineage>
        <taxon>Bacteria</taxon>
        <taxon>Bacillati</taxon>
        <taxon>Actinomycetota</taxon>
        <taxon>Actinomycetes</taxon>
        <taxon>Pseudonocardiales</taxon>
        <taxon>Pseudonocardiaceae</taxon>
        <taxon>Umezawaea</taxon>
    </lineage>
</organism>
<dbReference type="EMBL" id="JANYMP010000027">
    <property type="protein sequence ID" value="MCS7482962.1"/>
    <property type="molecule type" value="Genomic_DNA"/>
</dbReference>
<comment type="caution">
    <text evidence="2">The sequence shown here is derived from an EMBL/GenBank/DDBJ whole genome shotgun (WGS) entry which is preliminary data.</text>
</comment>
<dbReference type="GO" id="GO:0043856">
    <property type="term" value="F:anti-sigma factor antagonist activity"/>
    <property type="evidence" value="ECO:0007669"/>
    <property type="project" value="TreeGrafter"/>
</dbReference>
<evidence type="ECO:0000313" key="3">
    <source>
        <dbReference type="Proteomes" id="UP001141259"/>
    </source>
</evidence>